<evidence type="ECO:0000313" key="11">
    <source>
        <dbReference type="EMBL" id="TDN53622.1"/>
    </source>
</evidence>
<dbReference type="SUPFAM" id="SSF101498">
    <property type="entry name" value="Anti-sigma factor FlgM"/>
    <property type="match status" value="1"/>
</dbReference>
<evidence type="ECO:0000256" key="7">
    <source>
        <dbReference type="ARBA" id="ARBA00024739"/>
    </source>
</evidence>
<dbReference type="RefSeq" id="WP_110511321.1">
    <property type="nucleotide sequence ID" value="NZ_CP054058.1"/>
</dbReference>
<keyword evidence="12" id="KW-1185">Reference proteome</keyword>
<evidence type="ECO:0000256" key="2">
    <source>
        <dbReference type="ARBA" id="ARBA00017823"/>
    </source>
</evidence>
<dbReference type="InterPro" id="IPR035890">
    <property type="entry name" value="Anti-sigma-28_factor_FlgM_sf"/>
</dbReference>
<name>A0A4V3BNH2_SCAGO</name>
<evidence type="ECO:0000256" key="4">
    <source>
        <dbReference type="ARBA" id="ARBA00022795"/>
    </source>
</evidence>
<keyword evidence="3" id="KW-0678">Repressor</keyword>
<protein>
    <recommendedName>
        <fullName evidence="2">Negative regulator of flagellin synthesis</fullName>
    </recommendedName>
    <alternativeName>
        <fullName evidence="8">Anti-sigma-28 factor</fullName>
    </alternativeName>
</protein>
<dbReference type="GO" id="GO:0045892">
    <property type="term" value="P:negative regulation of DNA-templated transcription"/>
    <property type="evidence" value="ECO:0007669"/>
    <property type="project" value="InterPro"/>
</dbReference>
<reference evidence="11 12" key="1">
    <citation type="submission" date="2019-03" db="EMBL/GenBank/DDBJ databases">
        <title>Genomic analyses of the natural microbiome of Caenorhabditis elegans.</title>
        <authorList>
            <person name="Samuel B."/>
        </authorList>
    </citation>
    <scope>NUCLEOTIDE SEQUENCE [LARGE SCALE GENOMIC DNA]</scope>
    <source>
        <strain evidence="11 12">BIGb0156</strain>
    </source>
</reference>
<evidence type="ECO:0000259" key="10">
    <source>
        <dbReference type="Pfam" id="PF04316"/>
    </source>
</evidence>
<evidence type="ECO:0000256" key="3">
    <source>
        <dbReference type="ARBA" id="ARBA00022491"/>
    </source>
</evidence>
<evidence type="ECO:0000256" key="6">
    <source>
        <dbReference type="ARBA" id="ARBA00023163"/>
    </source>
</evidence>
<comment type="similarity">
    <text evidence="1">Belongs to the FlgM family.</text>
</comment>
<keyword evidence="4" id="KW-1005">Bacterial flagellum biogenesis</keyword>
<dbReference type="Proteomes" id="UP000295530">
    <property type="component" value="Unassembled WGS sequence"/>
</dbReference>
<dbReference type="InterPro" id="IPR007412">
    <property type="entry name" value="FlgM"/>
</dbReference>
<evidence type="ECO:0000256" key="1">
    <source>
        <dbReference type="ARBA" id="ARBA00005322"/>
    </source>
</evidence>
<gene>
    <name evidence="11" type="ORF">EC847_11550</name>
</gene>
<dbReference type="InterPro" id="IPR031316">
    <property type="entry name" value="FlgM_C"/>
</dbReference>
<keyword evidence="5" id="KW-0805">Transcription regulation</keyword>
<dbReference type="EMBL" id="SNVX01000015">
    <property type="protein sequence ID" value="TDN53622.1"/>
    <property type="molecule type" value="Genomic_DNA"/>
</dbReference>
<feature type="region of interest" description="Disordered" evidence="9">
    <location>
        <begin position="1"/>
        <end position="62"/>
    </location>
</feature>
<dbReference type="Pfam" id="PF04316">
    <property type="entry name" value="FlgM"/>
    <property type="match status" value="1"/>
</dbReference>
<evidence type="ECO:0000313" key="12">
    <source>
        <dbReference type="Proteomes" id="UP000295530"/>
    </source>
</evidence>
<sequence length="94" mass="9853">MKIAPMSVENMAAATQSGSGTKSKKNNDVATVAPQQSADELTQSSLHSAQVALNNDPQDDVDMDSVTQMQAALANGSFTVDNDELAASMLSFFN</sequence>
<comment type="function">
    <text evidence="7">Responsible for the coupling of flagellin expression to flagellar assembly by preventing expression of the flagellin genes when a component of the middle class of proteins is defective. It negatively regulates flagellar genes by inhibiting the activity of FliA by directly binding to FliA.</text>
</comment>
<evidence type="ECO:0000256" key="8">
    <source>
        <dbReference type="ARBA" id="ARBA00030117"/>
    </source>
</evidence>
<feature type="compositionally biased region" description="Polar residues" evidence="9">
    <location>
        <begin position="33"/>
        <end position="56"/>
    </location>
</feature>
<evidence type="ECO:0000256" key="5">
    <source>
        <dbReference type="ARBA" id="ARBA00023015"/>
    </source>
</evidence>
<proteinExistence type="inferred from homology"/>
<keyword evidence="6" id="KW-0804">Transcription</keyword>
<dbReference type="NCBIfam" id="TIGR03824">
    <property type="entry name" value="FlgM_jcvi"/>
    <property type="match status" value="1"/>
</dbReference>
<dbReference type="AlphaFoldDB" id="A0A4V3BNH2"/>
<accession>A0A4V3BNH2</accession>
<feature type="domain" description="Anti-sigma-28 factor FlgM C-terminal" evidence="10">
    <location>
        <begin position="45"/>
        <end position="90"/>
    </location>
</feature>
<evidence type="ECO:0000256" key="9">
    <source>
        <dbReference type="SAM" id="MobiDB-lite"/>
    </source>
</evidence>
<dbReference type="OrthoDB" id="6595061at2"/>
<comment type="caution">
    <text evidence="11">The sequence shown here is derived from an EMBL/GenBank/DDBJ whole genome shotgun (WGS) entry which is preliminary data.</text>
</comment>
<organism evidence="11 12">
    <name type="scientific">Scandinavium goeteborgense</name>
    <dbReference type="NCBI Taxonomy" id="1851514"/>
    <lineage>
        <taxon>Bacteria</taxon>
        <taxon>Pseudomonadati</taxon>
        <taxon>Pseudomonadota</taxon>
        <taxon>Gammaproteobacteria</taxon>
        <taxon>Enterobacterales</taxon>
        <taxon>Enterobacteriaceae</taxon>
        <taxon>Scandinavium</taxon>
    </lineage>
</organism>
<dbReference type="GO" id="GO:0044781">
    <property type="term" value="P:bacterial-type flagellum organization"/>
    <property type="evidence" value="ECO:0007669"/>
    <property type="project" value="UniProtKB-KW"/>
</dbReference>